<dbReference type="EMBL" id="CP006850">
    <property type="protein sequence ID" value="AHH18286.1"/>
    <property type="molecule type" value="Genomic_DNA"/>
</dbReference>
<dbReference type="AlphaFoldDB" id="W5TM08"/>
<accession>W5TM08</accession>
<evidence type="ECO:0008006" key="3">
    <source>
        <dbReference type="Google" id="ProtNLM"/>
    </source>
</evidence>
<evidence type="ECO:0000313" key="2">
    <source>
        <dbReference type="Proteomes" id="UP000019150"/>
    </source>
</evidence>
<dbReference type="PATRIC" id="fig|1415166.3.peg.3591"/>
<dbReference type="eggNOG" id="COG2203">
    <property type="taxonomic scope" value="Bacteria"/>
</dbReference>
<organism evidence="1 2">
    <name type="scientific">Nocardia nova SH22a</name>
    <dbReference type="NCBI Taxonomy" id="1415166"/>
    <lineage>
        <taxon>Bacteria</taxon>
        <taxon>Bacillati</taxon>
        <taxon>Actinomycetota</taxon>
        <taxon>Actinomycetes</taxon>
        <taxon>Mycobacteriales</taxon>
        <taxon>Nocardiaceae</taxon>
        <taxon>Nocardia</taxon>
    </lineage>
</organism>
<dbReference type="KEGG" id="nno:NONO_c34990"/>
<dbReference type="HOGENOM" id="CLU_074354_1_0_11"/>
<dbReference type="STRING" id="1415166.NONO_c34990"/>
<proteinExistence type="predicted"/>
<protein>
    <recommendedName>
        <fullName evidence="3">ANTAR domain-containing protein</fullName>
    </recommendedName>
</protein>
<keyword evidence="2" id="KW-1185">Reference proteome</keyword>
<evidence type="ECO:0000313" key="1">
    <source>
        <dbReference type="EMBL" id="AHH18286.1"/>
    </source>
</evidence>
<gene>
    <name evidence="1" type="ORF">NONO_c34990</name>
</gene>
<name>W5TM08_9NOCA</name>
<dbReference type="SUPFAM" id="SSF55781">
    <property type="entry name" value="GAF domain-like"/>
    <property type="match status" value="1"/>
</dbReference>
<reference evidence="1 2" key="1">
    <citation type="journal article" date="2014" name="Appl. Environ. Microbiol.">
        <title>Insights into the Microbial Degradation of Rubber and Gutta-Percha by Analysis of the Complete Genome of Nocardia nova SH22a.</title>
        <authorList>
            <person name="Luo Q."/>
            <person name="Hiessl S."/>
            <person name="Poehlein A."/>
            <person name="Daniel R."/>
            <person name="Steinbuchel A."/>
        </authorList>
    </citation>
    <scope>NUCLEOTIDE SEQUENCE [LARGE SCALE GENOMIC DNA]</scope>
    <source>
        <strain evidence="1">SH22a</strain>
    </source>
</reference>
<sequence length="218" mass="23028">MCIACRDALTGVDSVAIAIHCGRAGVEVTGYSDSVAERIEHAQAVAGDGPGFVAFGSGRPVRIACGPTGFEAWPMFAHAAGRLGVGAVSALPLRVGGIRIGAFTLYRYRPDELAVRVEADAMLLADAISYTLLEDLVRRTPGEVDLTTTYRDVNVAIGLVAAKLGIPLEWALLRLRAVAFAAERPLLEVAHDVLRRCAAVDERLADRPDAMPGGPKVP</sequence>
<dbReference type="Proteomes" id="UP000019150">
    <property type="component" value="Chromosome"/>
</dbReference>